<feature type="transmembrane region" description="Helical" evidence="5">
    <location>
        <begin position="138"/>
        <end position="156"/>
    </location>
</feature>
<dbReference type="NCBIfam" id="NF008032">
    <property type="entry name" value="PRK10764.1"/>
    <property type="match status" value="1"/>
</dbReference>
<keyword evidence="2 5" id="KW-0812">Transmembrane</keyword>
<feature type="transmembrane region" description="Helical" evidence="5">
    <location>
        <begin position="71"/>
        <end position="94"/>
    </location>
</feature>
<evidence type="ECO:0000256" key="4">
    <source>
        <dbReference type="ARBA" id="ARBA00023136"/>
    </source>
</evidence>
<dbReference type="GO" id="GO:0005886">
    <property type="term" value="C:plasma membrane"/>
    <property type="evidence" value="ECO:0007669"/>
    <property type="project" value="TreeGrafter"/>
</dbReference>
<keyword evidence="7" id="KW-1185">Reference proteome</keyword>
<dbReference type="Proteomes" id="UP000238169">
    <property type="component" value="Unassembled WGS sequence"/>
</dbReference>
<dbReference type="OrthoDB" id="309023at2"/>
<dbReference type="EMBL" id="OGTP01000001">
    <property type="protein sequence ID" value="SPB13353.1"/>
    <property type="molecule type" value="Genomic_DNA"/>
</dbReference>
<evidence type="ECO:0000256" key="2">
    <source>
        <dbReference type="ARBA" id="ARBA00022692"/>
    </source>
</evidence>
<dbReference type="GO" id="GO:0046583">
    <property type="term" value="F:monoatomic cation efflux transmembrane transporter activity"/>
    <property type="evidence" value="ECO:0007669"/>
    <property type="project" value="TreeGrafter"/>
</dbReference>
<sequence length="314" mass="33146">MNRSRVPASLFSIVPGLSGLGQSWRVAVRLWHAPALAGEAVLAAATLVWGALVLAYGAHALRDPARVADEFAHPVGGATPALIGISTFLVAQAVLPYSRALAWLLTIAGIAWHLAFAVWHTGRLWQGGRDIADTAPTIYLPTVAGNFTGAAALGALGAADWAWLLLGAGVFSWLALEPLVIRRLWHREPMPVAERSLVGIQFAPPFVCAAAMLAVAPDSTDRWLVMLLGYGLFQLLVGLRLKSWLGAQPFAYSWWAYSFGVASGTLACAKLALAGVSVAHALALPMFVGANLFIGYLCVRSLACLALARTTASS</sequence>
<evidence type="ECO:0000256" key="1">
    <source>
        <dbReference type="ARBA" id="ARBA00004141"/>
    </source>
</evidence>
<feature type="transmembrane region" description="Helical" evidence="5">
    <location>
        <begin position="223"/>
        <end position="242"/>
    </location>
</feature>
<gene>
    <name evidence="6" type="primary">tehA_1</name>
    <name evidence="6" type="ORF">NOV72_00651</name>
</gene>
<feature type="transmembrane region" description="Helical" evidence="5">
    <location>
        <begin position="282"/>
        <end position="308"/>
    </location>
</feature>
<feature type="transmembrane region" description="Helical" evidence="5">
    <location>
        <begin position="162"/>
        <end position="185"/>
    </location>
</feature>
<proteinExistence type="predicted"/>
<keyword evidence="4 5" id="KW-0472">Membrane</keyword>
<evidence type="ECO:0000313" key="6">
    <source>
        <dbReference type="EMBL" id="SPB13353.1"/>
    </source>
</evidence>
<name>A0A2U3HZW0_9BURK</name>
<dbReference type="Gene3D" id="1.50.10.150">
    <property type="entry name" value="Voltage-dependent anion channel"/>
    <property type="match status" value="1"/>
</dbReference>
<dbReference type="PANTHER" id="PTHR37955:SF1">
    <property type="entry name" value="DEP DOMAIN-CONTAINING PROTEIN"/>
    <property type="match status" value="1"/>
</dbReference>
<feature type="transmembrane region" description="Helical" evidence="5">
    <location>
        <begin position="35"/>
        <end position="59"/>
    </location>
</feature>
<dbReference type="PANTHER" id="PTHR37955">
    <property type="entry name" value="TELLURITE RESISTANCE PROTEIN TEHA"/>
    <property type="match status" value="1"/>
</dbReference>
<dbReference type="Pfam" id="PF03595">
    <property type="entry name" value="SLAC1"/>
    <property type="match status" value="1"/>
</dbReference>
<evidence type="ECO:0000256" key="5">
    <source>
        <dbReference type="SAM" id="Phobius"/>
    </source>
</evidence>
<protein>
    <submittedName>
        <fullName evidence="6">Tellurite resistance protein TehA</fullName>
    </submittedName>
</protein>
<feature type="transmembrane region" description="Helical" evidence="5">
    <location>
        <begin position="100"/>
        <end position="118"/>
    </location>
</feature>
<accession>A0A2U3HZW0</accession>
<comment type="subcellular location">
    <subcellularLocation>
        <location evidence="1">Membrane</location>
        <topology evidence="1">Multi-pass membrane protein</topology>
    </subcellularLocation>
</comment>
<dbReference type="InterPro" id="IPR052951">
    <property type="entry name" value="Tellurite_res_ion_channel"/>
</dbReference>
<organism evidence="6 7">
    <name type="scientific">Caballeronia novacaledonica</name>
    <dbReference type="NCBI Taxonomy" id="1544861"/>
    <lineage>
        <taxon>Bacteria</taxon>
        <taxon>Pseudomonadati</taxon>
        <taxon>Pseudomonadota</taxon>
        <taxon>Betaproteobacteria</taxon>
        <taxon>Burkholderiales</taxon>
        <taxon>Burkholderiaceae</taxon>
        <taxon>Caballeronia</taxon>
    </lineage>
</organism>
<dbReference type="InterPro" id="IPR004695">
    <property type="entry name" value="SLAC1/Mae1/Ssu1/TehA"/>
</dbReference>
<evidence type="ECO:0000256" key="3">
    <source>
        <dbReference type="ARBA" id="ARBA00022989"/>
    </source>
</evidence>
<evidence type="ECO:0000313" key="7">
    <source>
        <dbReference type="Proteomes" id="UP000238169"/>
    </source>
</evidence>
<reference evidence="7" key="1">
    <citation type="submission" date="2018-01" db="EMBL/GenBank/DDBJ databases">
        <authorList>
            <person name="Peeters C."/>
        </authorList>
    </citation>
    <scope>NUCLEOTIDE SEQUENCE [LARGE SCALE GENOMIC DNA]</scope>
</reference>
<keyword evidence="3 5" id="KW-1133">Transmembrane helix</keyword>
<feature type="transmembrane region" description="Helical" evidence="5">
    <location>
        <begin position="197"/>
        <end position="217"/>
    </location>
</feature>
<feature type="transmembrane region" description="Helical" evidence="5">
    <location>
        <begin position="254"/>
        <end position="276"/>
    </location>
</feature>
<dbReference type="AlphaFoldDB" id="A0A2U3HZW0"/>
<dbReference type="InterPro" id="IPR038665">
    <property type="entry name" value="Voltage-dep_anion_channel_sf"/>
</dbReference>
<dbReference type="RefSeq" id="WP_106853099.1">
    <property type="nucleotide sequence ID" value="NZ_OGTP01000001.1"/>
</dbReference>